<organism evidence="1 2">
    <name type="scientific">Aspergillus uvarum CBS 121591</name>
    <dbReference type="NCBI Taxonomy" id="1448315"/>
    <lineage>
        <taxon>Eukaryota</taxon>
        <taxon>Fungi</taxon>
        <taxon>Dikarya</taxon>
        <taxon>Ascomycota</taxon>
        <taxon>Pezizomycotina</taxon>
        <taxon>Eurotiomycetes</taxon>
        <taxon>Eurotiomycetidae</taxon>
        <taxon>Eurotiales</taxon>
        <taxon>Aspergillaceae</taxon>
        <taxon>Aspergillus</taxon>
        <taxon>Aspergillus subgen. Circumdati</taxon>
    </lineage>
</organism>
<dbReference type="AlphaFoldDB" id="A0A319BXX1"/>
<name>A0A319BXX1_9EURO</name>
<dbReference type="RefSeq" id="XP_025486450.1">
    <property type="nucleotide sequence ID" value="XM_025639625.1"/>
</dbReference>
<dbReference type="STRING" id="1448315.A0A319BXX1"/>
<reference evidence="1 2" key="1">
    <citation type="submission" date="2016-12" db="EMBL/GenBank/DDBJ databases">
        <title>The genomes of Aspergillus section Nigri reveals drivers in fungal speciation.</title>
        <authorList>
            <consortium name="DOE Joint Genome Institute"/>
            <person name="Vesth T.C."/>
            <person name="Nybo J."/>
            <person name="Theobald S."/>
            <person name="Brandl J."/>
            <person name="Frisvad J.C."/>
            <person name="Nielsen K.F."/>
            <person name="Lyhne E.K."/>
            <person name="Kogle M.E."/>
            <person name="Kuo A."/>
            <person name="Riley R."/>
            <person name="Clum A."/>
            <person name="Nolan M."/>
            <person name="Lipzen A."/>
            <person name="Salamov A."/>
            <person name="Henrissat B."/>
            <person name="Wiebenga A."/>
            <person name="De Vries R.P."/>
            <person name="Grigoriev I.V."/>
            <person name="Mortensen U.H."/>
            <person name="Andersen M.R."/>
            <person name="Baker S.E."/>
        </authorList>
    </citation>
    <scope>NUCLEOTIDE SEQUENCE [LARGE SCALE GENOMIC DNA]</scope>
    <source>
        <strain evidence="1 2">CBS 121591</strain>
    </source>
</reference>
<dbReference type="VEuPathDB" id="FungiDB:BO82DRAFT_407287"/>
<keyword evidence="2" id="KW-1185">Reference proteome</keyword>
<proteinExistence type="predicted"/>
<sequence>MQFIREILFPAGIDRPLAAYNASACEALRANWEFPHTHYESSSSVMAGFYANQSCDPILSPSSRCIVGTYVQDAVRVRSAATSRRQSPSLLPTISGCSCATPAPPSQSAAAGPGPGLWEVNGTW</sequence>
<dbReference type="Proteomes" id="UP000248340">
    <property type="component" value="Unassembled WGS sequence"/>
</dbReference>
<evidence type="ECO:0000313" key="2">
    <source>
        <dbReference type="Proteomes" id="UP000248340"/>
    </source>
</evidence>
<dbReference type="EMBL" id="KZ821762">
    <property type="protein sequence ID" value="PYH76250.1"/>
    <property type="molecule type" value="Genomic_DNA"/>
</dbReference>
<accession>A0A319BXX1</accession>
<evidence type="ECO:0000313" key="1">
    <source>
        <dbReference type="EMBL" id="PYH76250.1"/>
    </source>
</evidence>
<gene>
    <name evidence="1" type="ORF">BO82DRAFT_407287</name>
</gene>
<dbReference type="GeneID" id="37142367"/>
<protein>
    <submittedName>
        <fullName evidence="1">Uncharacterized protein</fullName>
    </submittedName>
</protein>